<dbReference type="Proteomes" id="UP001597327">
    <property type="component" value="Unassembled WGS sequence"/>
</dbReference>
<dbReference type="EMBL" id="JBHUFA010000001">
    <property type="protein sequence ID" value="MFD1694081.1"/>
    <property type="molecule type" value="Genomic_DNA"/>
</dbReference>
<organism evidence="1 2">
    <name type="scientific">Roseibium aestuarii</name>
    <dbReference type="NCBI Taxonomy" id="2600299"/>
    <lineage>
        <taxon>Bacteria</taxon>
        <taxon>Pseudomonadati</taxon>
        <taxon>Pseudomonadota</taxon>
        <taxon>Alphaproteobacteria</taxon>
        <taxon>Hyphomicrobiales</taxon>
        <taxon>Stappiaceae</taxon>
        <taxon>Roseibium</taxon>
    </lineage>
</organism>
<sequence length="267" mass="30174">MAANGTAPSAAATLYVGPVMHQRMKPVANRFSYDVFSLLIDLDRLDEASRMSRLFSVGRINLVSFHERDHGPRDGSSLRAHVDGLLAREGLARPDRVLLLAYPRVLGHVFNPLAVYFAYDEEKNLTGVLYEVRNTFGDLHTYVAPVRPHQLSAAGLRQDQEKLFYVSPFLDMRQHYHFRLMPPGDGVRLRILERDPEGPILSATFHGRARPLTTMGVVRLCARIPLLGLKVLAGIHWQAFKIWRMGVPFHRRPEPPVLDGKARALTR</sequence>
<keyword evidence="2" id="KW-1185">Reference proteome</keyword>
<dbReference type="InterPro" id="IPR010775">
    <property type="entry name" value="DUF1365"/>
</dbReference>
<evidence type="ECO:0000313" key="1">
    <source>
        <dbReference type="EMBL" id="MFD1694081.1"/>
    </source>
</evidence>
<proteinExistence type="predicted"/>
<name>A0ABW4JS74_9HYPH</name>
<comment type="caution">
    <text evidence="1">The sequence shown here is derived from an EMBL/GenBank/DDBJ whole genome shotgun (WGS) entry which is preliminary data.</text>
</comment>
<reference evidence="2" key="1">
    <citation type="journal article" date="2019" name="Int. J. Syst. Evol. Microbiol.">
        <title>The Global Catalogue of Microorganisms (GCM) 10K type strain sequencing project: providing services to taxonomists for standard genome sequencing and annotation.</title>
        <authorList>
            <consortium name="The Broad Institute Genomics Platform"/>
            <consortium name="The Broad Institute Genome Sequencing Center for Infectious Disease"/>
            <person name="Wu L."/>
            <person name="Ma J."/>
        </authorList>
    </citation>
    <scope>NUCLEOTIDE SEQUENCE [LARGE SCALE GENOMIC DNA]</scope>
    <source>
        <strain evidence="2">JCM 3369</strain>
    </source>
</reference>
<evidence type="ECO:0000313" key="2">
    <source>
        <dbReference type="Proteomes" id="UP001597327"/>
    </source>
</evidence>
<dbReference type="PANTHER" id="PTHR33973">
    <property type="entry name" value="OS07G0153300 PROTEIN"/>
    <property type="match status" value="1"/>
</dbReference>
<dbReference type="Pfam" id="PF07103">
    <property type="entry name" value="DUF1365"/>
    <property type="match status" value="1"/>
</dbReference>
<dbReference type="RefSeq" id="WP_149892278.1">
    <property type="nucleotide sequence ID" value="NZ_JBHUFA010000001.1"/>
</dbReference>
<protein>
    <submittedName>
        <fullName evidence="1">DUF1365 domain-containing protein</fullName>
    </submittedName>
</protein>
<accession>A0ABW4JS74</accession>
<dbReference type="PANTHER" id="PTHR33973:SF4">
    <property type="entry name" value="OS07G0153300 PROTEIN"/>
    <property type="match status" value="1"/>
</dbReference>
<gene>
    <name evidence="1" type="ORF">ACFSC7_01005</name>
</gene>